<organism evidence="10 11">
    <name type="scientific">Thiohalorhabdus methylotrophus</name>
    <dbReference type="NCBI Taxonomy" id="3242694"/>
    <lineage>
        <taxon>Bacteria</taxon>
        <taxon>Pseudomonadati</taxon>
        <taxon>Pseudomonadota</taxon>
        <taxon>Gammaproteobacteria</taxon>
        <taxon>Thiohalorhabdales</taxon>
        <taxon>Thiohalorhabdaceae</taxon>
        <taxon>Thiohalorhabdus</taxon>
    </lineage>
</organism>
<evidence type="ECO:0000256" key="1">
    <source>
        <dbReference type="ARBA" id="ARBA00010643"/>
    </source>
</evidence>
<dbReference type="Gene3D" id="1.10.10.1590">
    <property type="entry name" value="NADH-quinone oxidoreductase subunit E"/>
    <property type="match status" value="1"/>
</dbReference>
<keyword evidence="3" id="KW-0001">2Fe-2S</keyword>
<evidence type="ECO:0000256" key="6">
    <source>
        <dbReference type="ARBA" id="ARBA00023014"/>
    </source>
</evidence>
<dbReference type="EMBL" id="JBGUAW010000009">
    <property type="protein sequence ID" value="MFA9461819.1"/>
    <property type="molecule type" value="Genomic_DNA"/>
</dbReference>
<dbReference type="InterPro" id="IPR028431">
    <property type="entry name" value="NADP_DH_HndA-like"/>
</dbReference>
<keyword evidence="11" id="KW-1185">Reference proteome</keyword>
<reference evidence="10 11" key="1">
    <citation type="submission" date="2024-08" db="EMBL/GenBank/DDBJ databases">
        <title>Whole-genome sequencing of halo(alkali)philic microorganisms from hypersaline lakes.</title>
        <authorList>
            <person name="Sorokin D.Y."/>
            <person name="Merkel A.Y."/>
            <person name="Messina E."/>
            <person name="Yakimov M."/>
        </authorList>
    </citation>
    <scope>NUCLEOTIDE SEQUENCE [LARGE SCALE GENOMIC DNA]</scope>
    <source>
        <strain evidence="10 11">Cl-TMA</strain>
    </source>
</reference>
<dbReference type="InterPro" id="IPR002023">
    <property type="entry name" value="NuoE-like"/>
</dbReference>
<dbReference type="Proteomes" id="UP001575181">
    <property type="component" value="Unassembled WGS sequence"/>
</dbReference>
<evidence type="ECO:0000256" key="3">
    <source>
        <dbReference type="ARBA" id="ARBA00022714"/>
    </source>
</evidence>
<dbReference type="PANTHER" id="PTHR43342">
    <property type="entry name" value="NADH-QUINONE OXIDOREDUCTASE, E SUBUNIT"/>
    <property type="match status" value="1"/>
</dbReference>
<evidence type="ECO:0000313" key="10">
    <source>
        <dbReference type="EMBL" id="MFA9461819.1"/>
    </source>
</evidence>
<protein>
    <recommendedName>
        <fullName evidence="2">NADH-quinone oxidoreductase subunit E</fullName>
    </recommendedName>
    <alternativeName>
        <fullName evidence="7">NADH dehydrogenase I subunit E</fullName>
    </alternativeName>
    <alternativeName>
        <fullName evidence="8">NDH-1 subunit E</fullName>
    </alternativeName>
</protein>
<dbReference type="InterPro" id="IPR036249">
    <property type="entry name" value="Thioredoxin-like_sf"/>
</dbReference>
<evidence type="ECO:0000256" key="7">
    <source>
        <dbReference type="ARBA" id="ARBA00031580"/>
    </source>
</evidence>
<gene>
    <name evidence="10" type="ORF">ACERLL_13415</name>
</gene>
<dbReference type="Pfam" id="PF01257">
    <property type="entry name" value="2Fe-2S_thioredx"/>
    <property type="match status" value="1"/>
</dbReference>
<dbReference type="Gene3D" id="3.40.30.10">
    <property type="entry name" value="Glutaredoxin"/>
    <property type="match status" value="1"/>
</dbReference>
<dbReference type="InterPro" id="IPR041921">
    <property type="entry name" value="NuoE_N"/>
</dbReference>
<evidence type="ECO:0000256" key="5">
    <source>
        <dbReference type="ARBA" id="ARBA00023004"/>
    </source>
</evidence>
<evidence type="ECO:0000256" key="9">
    <source>
        <dbReference type="ARBA" id="ARBA00034078"/>
    </source>
</evidence>
<comment type="similarity">
    <text evidence="1">Belongs to the complex I 24 kDa subunit family.</text>
</comment>
<dbReference type="RefSeq" id="WP_373656609.1">
    <property type="nucleotide sequence ID" value="NZ_JBGUAW010000009.1"/>
</dbReference>
<dbReference type="PANTHER" id="PTHR43342:SF1">
    <property type="entry name" value="BIFURCATING [FEFE] HYDROGENASE GAMMA SUBUNIT"/>
    <property type="match status" value="1"/>
</dbReference>
<keyword evidence="5" id="KW-0408">Iron</keyword>
<proteinExistence type="inferred from homology"/>
<name>A0ABV4TWW2_9GAMM</name>
<comment type="cofactor">
    <cofactor evidence="9">
        <name>[2Fe-2S] cluster</name>
        <dbReference type="ChEBI" id="CHEBI:190135"/>
    </cofactor>
</comment>
<keyword evidence="6" id="KW-0411">Iron-sulfur</keyword>
<evidence type="ECO:0000313" key="11">
    <source>
        <dbReference type="Proteomes" id="UP001575181"/>
    </source>
</evidence>
<comment type="caution">
    <text evidence="10">The sequence shown here is derived from an EMBL/GenBank/DDBJ whole genome shotgun (WGS) entry which is preliminary data.</text>
</comment>
<sequence length="155" mass="16728">MSKDETGDALEIESICARHEQREGPLLAILHEVQEGHGYISNEAVGRIAHYLNLTRAEVYGVVTFYPDLREEPPRPHMLKVCRAEACQAAGGREVWATAEAMAADPDCQVEVEPVYCLGNCPCGPAVQMDERTLGRFTPEKVSALIAGASGGSSS</sequence>
<evidence type="ECO:0000256" key="8">
    <source>
        <dbReference type="ARBA" id="ARBA00032788"/>
    </source>
</evidence>
<keyword evidence="4" id="KW-0479">Metal-binding</keyword>
<dbReference type="SUPFAM" id="SSF52833">
    <property type="entry name" value="Thioredoxin-like"/>
    <property type="match status" value="1"/>
</dbReference>
<evidence type="ECO:0000256" key="4">
    <source>
        <dbReference type="ARBA" id="ARBA00022723"/>
    </source>
</evidence>
<dbReference type="PIRSF" id="PIRSF000216">
    <property type="entry name" value="NADH_DH_24kDa"/>
    <property type="match status" value="1"/>
</dbReference>
<accession>A0ABV4TWW2</accession>
<evidence type="ECO:0000256" key="2">
    <source>
        <dbReference type="ARBA" id="ARBA00019898"/>
    </source>
</evidence>